<organism evidence="1 2">
    <name type="scientific">Spodoptera littoralis</name>
    <name type="common">Egyptian cotton leafworm</name>
    <dbReference type="NCBI Taxonomy" id="7109"/>
    <lineage>
        <taxon>Eukaryota</taxon>
        <taxon>Metazoa</taxon>
        <taxon>Ecdysozoa</taxon>
        <taxon>Arthropoda</taxon>
        <taxon>Hexapoda</taxon>
        <taxon>Insecta</taxon>
        <taxon>Pterygota</taxon>
        <taxon>Neoptera</taxon>
        <taxon>Endopterygota</taxon>
        <taxon>Lepidoptera</taxon>
        <taxon>Glossata</taxon>
        <taxon>Ditrysia</taxon>
        <taxon>Noctuoidea</taxon>
        <taxon>Noctuidae</taxon>
        <taxon>Amphipyrinae</taxon>
        <taxon>Spodoptera</taxon>
    </lineage>
</organism>
<keyword evidence="2" id="KW-1185">Reference proteome</keyword>
<proteinExistence type="predicted"/>
<evidence type="ECO:0000313" key="1">
    <source>
        <dbReference type="EMBL" id="CAH1638510.1"/>
    </source>
</evidence>
<name>A0A9P0N108_SPOLI</name>
<protein>
    <submittedName>
        <fullName evidence="1">Uncharacterized protein</fullName>
    </submittedName>
</protein>
<dbReference type="Proteomes" id="UP001153321">
    <property type="component" value="Chromosome 18"/>
</dbReference>
<reference evidence="1" key="1">
    <citation type="submission" date="2022-02" db="EMBL/GenBank/DDBJ databases">
        <authorList>
            <person name="King R."/>
        </authorList>
    </citation>
    <scope>NUCLEOTIDE SEQUENCE</scope>
</reference>
<gene>
    <name evidence="1" type="ORF">SPLIT_LOCUS3868</name>
</gene>
<accession>A0A9P0N108</accession>
<sequence>MDNPPIHTKVAQNFRPCCVARSWHTNILFAWLSLRGLNSVLILQSC</sequence>
<dbReference type="AlphaFoldDB" id="A0A9P0N108"/>
<evidence type="ECO:0000313" key="2">
    <source>
        <dbReference type="Proteomes" id="UP001153321"/>
    </source>
</evidence>
<dbReference type="EMBL" id="LR824549">
    <property type="protein sequence ID" value="CAH1638510.1"/>
    <property type="molecule type" value="Genomic_DNA"/>
</dbReference>